<accession>A0AB35U3R7</accession>
<dbReference type="InterPro" id="IPR009057">
    <property type="entry name" value="Homeodomain-like_sf"/>
</dbReference>
<reference evidence="6 7" key="1">
    <citation type="submission" date="2022-03" db="EMBL/GenBank/DDBJ databases">
        <title>Novel taxa within the pig intestine.</title>
        <authorList>
            <person name="Wylensek D."/>
            <person name="Bishof K."/>
            <person name="Afrizal A."/>
            <person name="Clavel T."/>
        </authorList>
    </citation>
    <scope>NUCLEOTIDE SEQUENCE [LARGE SCALE GENOMIC DNA]</scope>
    <source>
        <strain evidence="6 7">CLA-KB-P133</strain>
    </source>
</reference>
<dbReference type="InterPro" id="IPR000281">
    <property type="entry name" value="HTH_RpiR"/>
</dbReference>
<dbReference type="Proteomes" id="UP001286174">
    <property type="component" value="Unassembled WGS sequence"/>
</dbReference>
<dbReference type="InterPro" id="IPR047640">
    <property type="entry name" value="RpiR-like"/>
</dbReference>
<keyword evidence="1" id="KW-0805">Transcription regulation</keyword>
<protein>
    <submittedName>
        <fullName evidence="6">MurR/RpiR family transcriptional regulator</fullName>
    </submittedName>
</protein>
<dbReference type="Gene3D" id="3.40.50.10490">
    <property type="entry name" value="Glucose-6-phosphate isomerase like protein, domain 1"/>
    <property type="match status" value="1"/>
</dbReference>
<evidence type="ECO:0000256" key="3">
    <source>
        <dbReference type="ARBA" id="ARBA00023163"/>
    </source>
</evidence>
<keyword evidence="3" id="KW-0804">Transcription</keyword>
<evidence type="ECO:0000313" key="6">
    <source>
        <dbReference type="EMBL" id="MDX8420488.1"/>
    </source>
</evidence>
<dbReference type="PANTHER" id="PTHR30514">
    <property type="entry name" value="GLUCOKINASE"/>
    <property type="match status" value="1"/>
</dbReference>
<evidence type="ECO:0000259" key="5">
    <source>
        <dbReference type="PROSITE" id="PS51464"/>
    </source>
</evidence>
<dbReference type="SUPFAM" id="SSF46689">
    <property type="entry name" value="Homeodomain-like"/>
    <property type="match status" value="1"/>
</dbReference>
<keyword evidence="2" id="KW-0238">DNA-binding</keyword>
<evidence type="ECO:0000256" key="2">
    <source>
        <dbReference type="ARBA" id="ARBA00023125"/>
    </source>
</evidence>
<dbReference type="CDD" id="cd05013">
    <property type="entry name" value="SIS_RpiR"/>
    <property type="match status" value="1"/>
</dbReference>
<dbReference type="RefSeq" id="WP_370596617.1">
    <property type="nucleotide sequence ID" value="NZ_JALBUR010000041.1"/>
</dbReference>
<comment type="caution">
    <text evidence="6">The sequence shown here is derived from an EMBL/GenBank/DDBJ whole genome shotgun (WGS) entry which is preliminary data.</text>
</comment>
<dbReference type="GO" id="GO:1901135">
    <property type="term" value="P:carbohydrate derivative metabolic process"/>
    <property type="evidence" value="ECO:0007669"/>
    <property type="project" value="InterPro"/>
</dbReference>
<dbReference type="InterPro" id="IPR001347">
    <property type="entry name" value="SIS_dom"/>
</dbReference>
<dbReference type="PROSITE" id="PS51464">
    <property type="entry name" value="SIS"/>
    <property type="match status" value="1"/>
</dbReference>
<dbReference type="GO" id="GO:0003677">
    <property type="term" value="F:DNA binding"/>
    <property type="evidence" value="ECO:0007669"/>
    <property type="project" value="UniProtKB-KW"/>
</dbReference>
<organism evidence="6 7">
    <name type="scientific">Grylomicrobium aquisgranensis</name>
    <dbReference type="NCBI Taxonomy" id="2926318"/>
    <lineage>
        <taxon>Bacteria</taxon>
        <taxon>Bacillati</taxon>
        <taxon>Bacillota</taxon>
        <taxon>Erysipelotrichia</taxon>
        <taxon>Erysipelotrichales</taxon>
        <taxon>Erysipelotrichaceae</taxon>
        <taxon>Grylomicrobium</taxon>
    </lineage>
</organism>
<dbReference type="GO" id="GO:0003700">
    <property type="term" value="F:DNA-binding transcription factor activity"/>
    <property type="evidence" value="ECO:0007669"/>
    <property type="project" value="InterPro"/>
</dbReference>
<dbReference type="EMBL" id="JALBUR010000041">
    <property type="protein sequence ID" value="MDX8420488.1"/>
    <property type="molecule type" value="Genomic_DNA"/>
</dbReference>
<evidence type="ECO:0000256" key="1">
    <source>
        <dbReference type="ARBA" id="ARBA00023015"/>
    </source>
</evidence>
<dbReference type="PROSITE" id="PS51071">
    <property type="entry name" value="HTH_RPIR"/>
    <property type="match status" value="1"/>
</dbReference>
<dbReference type="PANTHER" id="PTHR30514:SF1">
    <property type="entry name" value="HTH-TYPE TRANSCRIPTIONAL REGULATOR HEXR-RELATED"/>
    <property type="match status" value="1"/>
</dbReference>
<name>A0AB35U3R7_9FIRM</name>
<evidence type="ECO:0000313" key="7">
    <source>
        <dbReference type="Proteomes" id="UP001286174"/>
    </source>
</evidence>
<dbReference type="GO" id="GO:0097367">
    <property type="term" value="F:carbohydrate derivative binding"/>
    <property type="evidence" value="ECO:0007669"/>
    <property type="project" value="InterPro"/>
</dbReference>
<dbReference type="Pfam" id="PF01418">
    <property type="entry name" value="HTH_6"/>
    <property type="match status" value="1"/>
</dbReference>
<feature type="domain" description="SIS" evidence="5">
    <location>
        <begin position="105"/>
        <end position="241"/>
    </location>
</feature>
<keyword evidence="7" id="KW-1185">Reference proteome</keyword>
<sequence length="259" mass="28700">MLFGYTQIISLNENESGVFKYVIEHPAQAVQMNIRELAQETGTSTATVARMYKKLGCASYPVFLSRIQAYEQQMPDQNTCAGYMVSALQTTIDLIQKNNDAWQKAVKMICESDAVTVMGCGNCGALAMYAARYLSNAGFYATAVTDVFYPPQLGNTEKHLILILSESGENREMVQQAMLNQKYGSHILVMTGNPDSTLASLAEAVLPIVMQRYLLPQTYDLTSGVSMLYGVEYLGQELLRYNDRIKKTDPKIHVDAGKA</sequence>
<dbReference type="InterPro" id="IPR036388">
    <property type="entry name" value="WH-like_DNA-bd_sf"/>
</dbReference>
<dbReference type="AlphaFoldDB" id="A0AB35U3R7"/>
<gene>
    <name evidence="6" type="ORF">MOZ60_10365</name>
</gene>
<dbReference type="InterPro" id="IPR035472">
    <property type="entry name" value="RpiR-like_SIS"/>
</dbReference>
<proteinExistence type="predicted"/>
<dbReference type="SUPFAM" id="SSF53697">
    <property type="entry name" value="SIS domain"/>
    <property type="match status" value="1"/>
</dbReference>
<dbReference type="InterPro" id="IPR046348">
    <property type="entry name" value="SIS_dom_sf"/>
</dbReference>
<evidence type="ECO:0000259" key="4">
    <source>
        <dbReference type="PROSITE" id="PS51071"/>
    </source>
</evidence>
<dbReference type="Gene3D" id="1.10.10.10">
    <property type="entry name" value="Winged helix-like DNA-binding domain superfamily/Winged helix DNA-binding domain"/>
    <property type="match status" value="1"/>
</dbReference>
<feature type="domain" description="HTH rpiR-type" evidence="4">
    <location>
        <begin position="1"/>
        <end position="74"/>
    </location>
</feature>
<dbReference type="Pfam" id="PF01380">
    <property type="entry name" value="SIS"/>
    <property type="match status" value="1"/>
</dbReference>